<dbReference type="PROSITE" id="PS51257">
    <property type="entry name" value="PROKAR_LIPOPROTEIN"/>
    <property type="match status" value="1"/>
</dbReference>
<evidence type="ECO:0000256" key="4">
    <source>
        <dbReference type="ARBA" id="ARBA00022729"/>
    </source>
</evidence>
<accession>A0ABV5K9J4</accession>
<evidence type="ECO:0000256" key="2">
    <source>
        <dbReference type="ARBA" id="ARBA00008814"/>
    </source>
</evidence>
<dbReference type="Pfam" id="PF01497">
    <property type="entry name" value="Peripla_BP_2"/>
    <property type="match status" value="1"/>
</dbReference>
<dbReference type="SUPFAM" id="SSF53807">
    <property type="entry name" value="Helical backbone' metal receptor"/>
    <property type="match status" value="1"/>
</dbReference>
<gene>
    <name evidence="8" type="ORF">ACFFRI_10175</name>
</gene>
<dbReference type="PROSITE" id="PS50983">
    <property type="entry name" value="FE_B12_PBP"/>
    <property type="match status" value="1"/>
</dbReference>
<evidence type="ECO:0000313" key="8">
    <source>
        <dbReference type="EMBL" id="MFB9313409.1"/>
    </source>
</evidence>
<reference evidence="8 9" key="1">
    <citation type="submission" date="2024-09" db="EMBL/GenBank/DDBJ databases">
        <authorList>
            <person name="Sun Q."/>
            <person name="Mori K."/>
        </authorList>
    </citation>
    <scope>NUCLEOTIDE SEQUENCE [LARGE SCALE GENOMIC DNA]</scope>
    <source>
        <strain evidence="8 9">JCM 9626</strain>
    </source>
</reference>
<dbReference type="EMBL" id="JBHMDG010000012">
    <property type="protein sequence ID" value="MFB9313409.1"/>
    <property type="molecule type" value="Genomic_DNA"/>
</dbReference>
<evidence type="ECO:0000256" key="6">
    <source>
        <dbReference type="SAM" id="SignalP"/>
    </source>
</evidence>
<dbReference type="PANTHER" id="PTHR30532:SF1">
    <property type="entry name" value="IRON(3+)-HYDROXAMATE-BINDING PROTEIN FHUD"/>
    <property type="match status" value="1"/>
</dbReference>
<proteinExistence type="inferred from homology"/>
<protein>
    <submittedName>
        <fullName evidence="8">ABC transporter substrate-binding protein</fullName>
    </submittedName>
</protein>
<evidence type="ECO:0000259" key="7">
    <source>
        <dbReference type="PROSITE" id="PS50983"/>
    </source>
</evidence>
<dbReference type="RefSeq" id="WP_140007951.1">
    <property type="nucleotide sequence ID" value="NZ_JBHMDG010000012.1"/>
</dbReference>
<keyword evidence="4 6" id="KW-0732">Signal</keyword>
<evidence type="ECO:0000256" key="1">
    <source>
        <dbReference type="ARBA" id="ARBA00004196"/>
    </source>
</evidence>
<organism evidence="8 9">
    <name type="scientific">Nocardioides plantarum</name>
    <dbReference type="NCBI Taxonomy" id="29299"/>
    <lineage>
        <taxon>Bacteria</taxon>
        <taxon>Bacillati</taxon>
        <taxon>Actinomycetota</taxon>
        <taxon>Actinomycetes</taxon>
        <taxon>Propionibacteriales</taxon>
        <taxon>Nocardioidaceae</taxon>
        <taxon>Nocardioides</taxon>
    </lineage>
</organism>
<evidence type="ECO:0000313" key="9">
    <source>
        <dbReference type="Proteomes" id="UP001589750"/>
    </source>
</evidence>
<feature type="compositionally biased region" description="Basic and acidic residues" evidence="5">
    <location>
        <begin position="26"/>
        <end position="35"/>
    </location>
</feature>
<keyword evidence="3" id="KW-0813">Transport</keyword>
<feature type="region of interest" description="Disordered" evidence="5">
    <location>
        <begin position="20"/>
        <end position="46"/>
    </location>
</feature>
<dbReference type="InterPro" id="IPR002491">
    <property type="entry name" value="ABC_transptr_periplasmic_BD"/>
</dbReference>
<evidence type="ECO:0000256" key="5">
    <source>
        <dbReference type="SAM" id="MobiDB-lite"/>
    </source>
</evidence>
<feature type="domain" description="Fe/B12 periplasmic-binding" evidence="7">
    <location>
        <begin position="62"/>
        <end position="325"/>
    </location>
</feature>
<dbReference type="InterPro" id="IPR051313">
    <property type="entry name" value="Bact_iron-sidero_bind"/>
</dbReference>
<comment type="similarity">
    <text evidence="2">Belongs to the bacterial solute-binding protein 8 family.</text>
</comment>
<evidence type="ECO:0000256" key="3">
    <source>
        <dbReference type="ARBA" id="ARBA00022448"/>
    </source>
</evidence>
<dbReference type="Gene3D" id="3.40.50.1980">
    <property type="entry name" value="Nitrogenase molybdenum iron protein domain"/>
    <property type="match status" value="2"/>
</dbReference>
<dbReference type="PANTHER" id="PTHR30532">
    <property type="entry name" value="IRON III DICITRATE-BINDING PERIPLASMIC PROTEIN"/>
    <property type="match status" value="1"/>
</dbReference>
<dbReference type="Proteomes" id="UP001589750">
    <property type="component" value="Unassembled WGS sequence"/>
</dbReference>
<feature type="signal peptide" evidence="6">
    <location>
        <begin position="1"/>
        <end position="20"/>
    </location>
</feature>
<keyword evidence="9" id="KW-1185">Reference proteome</keyword>
<name>A0ABV5K9J4_9ACTN</name>
<comment type="caution">
    <text evidence="8">The sequence shown here is derived from an EMBL/GenBank/DDBJ whole genome shotgun (WGS) entry which is preliminary data.</text>
</comment>
<sequence>MRRTVIAVGAATLLALSACGTTEDSSSEREAEKTSEAAANGGPITLTDADGRTVELPGPAQDVVVTEWQQVEDVLTLGVTPVGAADPAGYNTWDTAVPLEDGDDLDVGMRGSINKQAVLDKDPDLIIVEQGGDVDLLKDTDIPILVTAGADAKDPIGQMKKTFELIAQALGKQDEAAAVLEEFDTSLAEAKDAVAQAEPESKRFVYADAYVTGSTLAIRPFGQGSYMGELGEELGLENAWTGKVDPAYGLGQTDVEGLTAIKDAELFYTGTESTEWLKALDSNRLWTRSDFVTDDRVTAFPTGIWTFGGPRSGEQILDAYVDALT</sequence>
<comment type="subcellular location">
    <subcellularLocation>
        <location evidence="1">Cell envelope</location>
    </subcellularLocation>
</comment>
<feature type="chain" id="PRO_5046201122" evidence="6">
    <location>
        <begin position="21"/>
        <end position="325"/>
    </location>
</feature>